<dbReference type="CDD" id="cd03141">
    <property type="entry name" value="GATase1_Hsp31_like"/>
    <property type="match status" value="1"/>
</dbReference>
<dbReference type="InterPro" id="IPR039437">
    <property type="entry name" value="FrzH/put_lumazine-bd"/>
</dbReference>
<name>A0A926JVQ7_9FLAO</name>
<dbReference type="Pfam" id="PF12893">
    <property type="entry name" value="Lumazine_bd_2"/>
    <property type="match status" value="1"/>
</dbReference>
<keyword evidence="1" id="KW-0346">Stress response</keyword>
<protein>
    <submittedName>
        <fullName evidence="5">Nuclear transport factor 2 family protein</fullName>
    </submittedName>
</protein>
<feature type="domain" description="DJ-1/PfpI" evidence="4">
    <location>
        <begin position="224"/>
        <end position="419"/>
    </location>
</feature>
<dbReference type="InterPro" id="IPR032710">
    <property type="entry name" value="NTF2-like_dom_sf"/>
</dbReference>
<organism evidence="5 6">
    <name type="scientific">Sinomicrobium weinanense</name>
    <dbReference type="NCBI Taxonomy" id="2842200"/>
    <lineage>
        <taxon>Bacteria</taxon>
        <taxon>Pseudomonadati</taxon>
        <taxon>Bacteroidota</taxon>
        <taxon>Flavobacteriia</taxon>
        <taxon>Flavobacteriales</taxon>
        <taxon>Flavobacteriaceae</taxon>
        <taxon>Sinomicrobium</taxon>
    </lineage>
</organism>
<dbReference type="InterPro" id="IPR002818">
    <property type="entry name" value="DJ-1/PfpI"/>
</dbReference>
<evidence type="ECO:0000256" key="1">
    <source>
        <dbReference type="ARBA" id="ARBA00023016"/>
    </source>
</evidence>
<keyword evidence="2" id="KW-0456">Lyase</keyword>
<accession>A0A926JVQ7</accession>
<dbReference type="InterPro" id="IPR029062">
    <property type="entry name" value="Class_I_gatase-like"/>
</dbReference>
<evidence type="ECO:0000256" key="3">
    <source>
        <dbReference type="ARBA" id="ARBA00038493"/>
    </source>
</evidence>
<dbReference type="Gene3D" id="3.10.450.50">
    <property type="match status" value="1"/>
</dbReference>
<dbReference type="SUPFAM" id="SSF52317">
    <property type="entry name" value="Class I glutamine amidotransferase-like"/>
    <property type="match status" value="1"/>
</dbReference>
<keyword evidence="6" id="KW-1185">Reference proteome</keyword>
<evidence type="ECO:0000313" key="5">
    <source>
        <dbReference type="EMBL" id="MBC9798072.1"/>
    </source>
</evidence>
<evidence type="ECO:0000256" key="2">
    <source>
        <dbReference type="ARBA" id="ARBA00023239"/>
    </source>
</evidence>
<dbReference type="SUPFAM" id="SSF54427">
    <property type="entry name" value="NTF2-like"/>
    <property type="match status" value="1"/>
</dbReference>
<evidence type="ECO:0000313" key="6">
    <source>
        <dbReference type="Proteomes" id="UP000653730"/>
    </source>
</evidence>
<gene>
    <name evidence="5" type="ORF">IBL28_19030</name>
</gene>
<dbReference type="PANTHER" id="PTHR48094">
    <property type="entry name" value="PROTEIN/NUCLEIC ACID DEGLYCASE DJ-1-RELATED"/>
    <property type="match status" value="1"/>
</dbReference>
<dbReference type="GO" id="GO:0019243">
    <property type="term" value="P:methylglyoxal catabolic process to D-lactate via S-lactoyl-glutathione"/>
    <property type="evidence" value="ECO:0007669"/>
    <property type="project" value="TreeGrafter"/>
</dbReference>
<comment type="similarity">
    <text evidence="3">Belongs to the peptidase C56 family. HSP31-like subfamily.</text>
</comment>
<dbReference type="InterPro" id="IPR050325">
    <property type="entry name" value="Prot/Nucl_acid_deglycase"/>
</dbReference>
<dbReference type="Gene3D" id="3.40.50.880">
    <property type="match status" value="1"/>
</dbReference>
<evidence type="ECO:0000259" key="4">
    <source>
        <dbReference type="Pfam" id="PF01965"/>
    </source>
</evidence>
<dbReference type="GO" id="GO:0005737">
    <property type="term" value="C:cytoplasm"/>
    <property type="evidence" value="ECO:0007669"/>
    <property type="project" value="TreeGrafter"/>
</dbReference>
<dbReference type="Pfam" id="PF01965">
    <property type="entry name" value="DJ-1_PfpI"/>
    <property type="match status" value="1"/>
</dbReference>
<comment type="caution">
    <text evidence="5">The sequence shown here is derived from an EMBL/GenBank/DDBJ whole genome shotgun (WGS) entry which is preliminary data.</text>
</comment>
<sequence>MKHLVFWVFTIVFFSSFTGISQTNKRDSIEAVKQQLLIKIYGNRNEQQIVDHDKSFVSDSRLYYEGLGGSPARNTYTDRDLIEKTLQNYITGSSYNKLDKLESAFAGNATLYLTINNEFKIITPKEYLTYFKGKPGTFNGRIGEILTIDISDDIATAKAEIIIPARKTRFTDLFLLKKTGEGWQIVSKSASYEKSNRSGNRILFIVSNAYYHGSSDIPTGNSFSEIVNAYDTFKEAGFTVDFVSPDGGSIPLAYINTSDSLHRKYLYNPDFMYALKHTHKPGEIKPEQYKAVHYIGGGSAMYGVPENSHIQKISMEIFEAYNGIISSVCHGTAGIVNLKTKEGKYLVHGKVISGYPDAYEKQDADYFKQFPFHIQKTIENRGGTFRFSPRNSPHVEVQENLVTGQNYLSSKDVAIEVIEKIKTKTDRETNRS</sequence>
<reference evidence="5 6" key="1">
    <citation type="submission" date="2020-09" db="EMBL/GenBank/DDBJ databases">
        <title>Sinomicrobium weinanense sp. nov., a halophilic bacteria isolated from saline-alkali soil.</title>
        <authorList>
            <person name="Wu P."/>
            <person name="Ren H."/>
            <person name="Mei Y."/>
            <person name="Liang Y."/>
            <person name="Chen Z."/>
        </authorList>
    </citation>
    <scope>NUCLEOTIDE SEQUENCE [LARGE SCALE GENOMIC DNA]</scope>
    <source>
        <strain evidence="5 6">FJxs</strain>
    </source>
</reference>
<dbReference type="Proteomes" id="UP000653730">
    <property type="component" value="Unassembled WGS sequence"/>
</dbReference>
<dbReference type="AlphaFoldDB" id="A0A926JVQ7"/>
<dbReference type="RefSeq" id="WP_187967198.1">
    <property type="nucleotide sequence ID" value="NZ_JACVDC010000087.1"/>
</dbReference>
<dbReference type="PANTHER" id="PTHR48094:SF11">
    <property type="entry name" value="GLUTATHIONE-INDEPENDENT GLYOXALASE HSP31-RELATED"/>
    <property type="match status" value="1"/>
</dbReference>
<dbReference type="GO" id="GO:0019172">
    <property type="term" value="F:glyoxalase III activity"/>
    <property type="evidence" value="ECO:0007669"/>
    <property type="project" value="TreeGrafter"/>
</dbReference>
<proteinExistence type="inferred from homology"/>
<dbReference type="EMBL" id="JACVDC010000087">
    <property type="protein sequence ID" value="MBC9798072.1"/>
    <property type="molecule type" value="Genomic_DNA"/>
</dbReference>